<accession>A0A9D4EJK4</accession>
<evidence type="ECO:0000313" key="1">
    <source>
        <dbReference type="EMBL" id="KAH3781824.1"/>
    </source>
</evidence>
<reference evidence="1" key="2">
    <citation type="submission" date="2020-11" db="EMBL/GenBank/DDBJ databases">
        <authorList>
            <person name="McCartney M.A."/>
            <person name="Auch B."/>
            <person name="Kono T."/>
            <person name="Mallez S."/>
            <person name="Becker A."/>
            <person name="Gohl D.M."/>
            <person name="Silverstein K.A.T."/>
            <person name="Koren S."/>
            <person name="Bechman K.B."/>
            <person name="Herman A."/>
            <person name="Abrahante J.E."/>
            <person name="Garbe J."/>
        </authorList>
    </citation>
    <scope>NUCLEOTIDE SEQUENCE</scope>
    <source>
        <strain evidence="1">Duluth1</strain>
        <tissue evidence="1">Whole animal</tissue>
    </source>
</reference>
<keyword evidence="2" id="KW-1185">Reference proteome</keyword>
<protein>
    <submittedName>
        <fullName evidence="1">Uncharacterized protein</fullName>
    </submittedName>
</protein>
<proteinExistence type="predicted"/>
<gene>
    <name evidence="1" type="ORF">DPMN_159731</name>
</gene>
<dbReference type="Proteomes" id="UP000828390">
    <property type="component" value="Unassembled WGS sequence"/>
</dbReference>
<dbReference type="EMBL" id="JAIWYP010000008">
    <property type="protein sequence ID" value="KAH3781824.1"/>
    <property type="molecule type" value="Genomic_DNA"/>
</dbReference>
<comment type="caution">
    <text evidence="1">The sequence shown here is derived from an EMBL/GenBank/DDBJ whole genome shotgun (WGS) entry which is preliminary data.</text>
</comment>
<dbReference type="AlphaFoldDB" id="A0A9D4EJK4"/>
<reference evidence="1" key="1">
    <citation type="journal article" date="2019" name="bioRxiv">
        <title>The Genome of the Zebra Mussel, Dreissena polymorpha: A Resource for Invasive Species Research.</title>
        <authorList>
            <person name="McCartney M.A."/>
            <person name="Auch B."/>
            <person name="Kono T."/>
            <person name="Mallez S."/>
            <person name="Zhang Y."/>
            <person name="Obille A."/>
            <person name="Becker A."/>
            <person name="Abrahante J.E."/>
            <person name="Garbe J."/>
            <person name="Badalamenti J.P."/>
            <person name="Herman A."/>
            <person name="Mangelson H."/>
            <person name="Liachko I."/>
            <person name="Sullivan S."/>
            <person name="Sone E.D."/>
            <person name="Koren S."/>
            <person name="Silverstein K.A.T."/>
            <person name="Beckman K.B."/>
            <person name="Gohl D.M."/>
        </authorList>
    </citation>
    <scope>NUCLEOTIDE SEQUENCE</scope>
    <source>
        <strain evidence="1">Duluth1</strain>
        <tissue evidence="1">Whole animal</tissue>
    </source>
</reference>
<sequence length="55" mass="5873">MNNLASVRVYTTKFKTNVVRDDIISAPGGSVGVGETRSNAPSTLLKQQLFNAAAY</sequence>
<organism evidence="1 2">
    <name type="scientific">Dreissena polymorpha</name>
    <name type="common">Zebra mussel</name>
    <name type="synonym">Mytilus polymorpha</name>
    <dbReference type="NCBI Taxonomy" id="45954"/>
    <lineage>
        <taxon>Eukaryota</taxon>
        <taxon>Metazoa</taxon>
        <taxon>Spiralia</taxon>
        <taxon>Lophotrochozoa</taxon>
        <taxon>Mollusca</taxon>
        <taxon>Bivalvia</taxon>
        <taxon>Autobranchia</taxon>
        <taxon>Heteroconchia</taxon>
        <taxon>Euheterodonta</taxon>
        <taxon>Imparidentia</taxon>
        <taxon>Neoheterodontei</taxon>
        <taxon>Myida</taxon>
        <taxon>Dreissenoidea</taxon>
        <taxon>Dreissenidae</taxon>
        <taxon>Dreissena</taxon>
    </lineage>
</organism>
<evidence type="ECO:0000313" key="2">
    <source>
        <dbReference type="Proteomes" id="UP000828390"/>
    </source>
</evidence>
<name>A0A9D4EJK4_DREPO</name>